<gene>
    <name evidence="3" type="ORF">TVAG_442810</name>
</gene>
<dbReference type="GO" id="GO:0007018">
    <property type="term" value="P:microtubule-based movement"/>
    <property type="evidence" value="ECO:0000318"/>
    <property type="project" value="GO_Central"/>
</dbReference>
<comment type="similarity">
    <text evidence="1">Belongs to the GAMAD family.</text>
</comment>
<dbReference type="KEGG" id="tva:4736397"/>
<reference evidence="3" key="1">
    <citation type="submission" date="2006-10" db="EMBL/GenBank/DDBJ databases">
        <authorList>
            <person name="Amadeo P."/>
            <person name="Zhao Q."/>
            <person name="Wortman J."/>
            <person name="Fraser-Liggett C."/>
            <person name="Carlton J."/>
        </authorList>
    </citation>
    <scope>NUCLEOTIDE SEQUENCE</scope>
    <source>
        <strain evidence="3">G3</strain>
    </source>
</reference>
<dbReference type="PANTHER" id="PTHR10779">
    <property type="entry name" value="DYNEIN LIGHT CHAIN ROADBLOCK"/>
    <property type="match status" value="1"/>
</dbReference>
<proteinExistence type="inferred from homology"/>
<dbReference type="FunFam" id="3.30.450.30:FF:000011">
    <property type="entry name" value="Dynein light chain roadblock"/>
    <property type="match status" value="1"/>
</dbReference>
<dbReference type="InterPro" id="IPR004942">
    <property type="entry name" value="Roadblock/LAMTOR2_dom"/>
</dbReference>
<dbReference type="Proteomes" id="UP000001542">
    <property type="component" value="Unassembled WGS sequence"/>
</dbReference>
<dbReference type="SMART" id="SM00960">
    <property type="entry name" value="Robl_LC7"/>
    <property type="match status" value="1"/>
</dbReference>
<organism evidence="3 4">
    <name type="scientific">Trichomonas vaginalis (strain ATCC PRA-98 / G3)</name>
    <dbReference type="NCBI Taxonomy" id="412133"/>
    <lineage>
        <taxon>Eukaryota</taxon>
        <taxon>Metamonada</taxon>
        <taxon>Parabasalia</taxon>
        <taxon>Trichomonadida</taxon>
        <taxon>Trichomonadidae</taxon>
        <taxon>Trichomonas</taxon>
    </lineage>
</organism>
<dbReference type="VEuPathDB" id="TrichDB:TVAGG3_0152270"/>
<dbReference type="OrthoDB" id="9985637at2759"/>
<dbReference type="GO" id="GO:0005737">
    <property type="term" value="C:cytoplasm"/>
    <property type="evidence" value="ECO:0000318"/>
    <property type="project" value="GO_Central"/>
</dbReference>
<dbReference type="GO" id="GO:0005868">
    <property type="term" value="C:cytoplasmic dynein complex"/>
    <property type="evidence" value="ECO:0000318"/>
    <property type="project" value="GO_Central"/>
</dbReference>
<dbReference type="RefSeq" id="XP_001291899.1">
    <property type="nucleotide sequence ID" value="XM_001291898.1"/>
</dbReference>
<dbReference type="OMA" id="HELMIVP"/>
<reference evidence="3" key="2">
    <citation type="journal article" date="2007" name="Science">
        <title>Draft genome sequence of the sexually transmitted pathogen Trichomonas vaginalis.</title>
        <authorList>
            <person name="Carlton J.M."/>
            <person name="Hirt R.P."/>
            <person name="Silva J.C."/>
            <person name="Delcher A.L."/>
            <person name="Schatz M."/>
            <person name="Zhao Q."/>
            <person name="Wortman J.R."/>
            <person name="Bidwell S.L."/>
            <person name="Alsmark U.C.M."/>
            <person name="Besteiro S."/>
            <person name="Sicheritz-Ponten T."/>
            <person name="Noel C.J."/>
            <person name="Dacks J.B."/>
            <person name="Foster P.G."/>
            <person name="Simillion C."/>
            <person name="Van de Peer Y."/>
            <person name="Miranda-Saavedra D."/>
            <person name="Barton G.J."/>
            <person name="Westrop G.D."/>
            <person name="Mueller S."/>
            <person name="Dessi D."/>
            <person name="Fiori P.L."/>
            <person name="Ren Q."/>
            <person name="Paulsen I."/>
            <person name="Zhang H."/>
            <person name="Bastida-Corcuera F.D."/>
            <person name="Simoes-Barbosa A."/>
            <person name="Brown M.T."/>
            <person name="Hayes R.D."/>
            <person name="Mukherjee M."/>
            <person name="Okumura C.Y."/>
            <person name="Schneider R."/>
            <person name="Smith A.J."/>
            <person name="Vanacova S."/>
            <person name="Villalvazo M."/>
            <person name="Haas B.J."/>
            <person name="Pertea M."/>
            <person name="Feldblyum T.V."/>
            <person name="Utterback T.R."/>
            <person name="Shu C.L."/>
            <person name="Osoegawa K."/>
            <person name="de Jong P.J."/>
            <person name="Hrdy I."/>
            <person name="Horvathova L."/>
            <person name="Zubacova Z."/>
            <person name="Dolezal P."/>
            <person name="Malik S.B."/>
            <person name="Logsdon J.M. Jr."/>
            <person name="Henze K."/>
            <person name="Gupta A."/>
            <person name="Wang C.C."/>
            <person name="Dunne R.L."/>
            <person name="Upcroft J.A."/>
            <person name="Upcroft P."/>
            <person name="White O."/>
            <person name="Salzberg S.L."/>
            <person name="Tang P."/>
            <person name="Chiu C.-H."/>
            <person name="Lee Y.-S."/>
            <person name="Embley T.M."/>
            <person name="Coombs G.H."/>
            <person name="Mottram J.C."/>
            <person name="Tachezy J."/>
            <person name="Fraser-Liggett C.M."/>
            <person name="Johnson P.J."/>
        </authorList>
    </citation>
    <scope>NUCLEOTIDE SEQUENCE [LARGE SCALE GENOMIC DNA]</scope>
    <source>
        <strain evidence="3">G3</strain>
    </source>
</reference>
<dbReference type="VEuPathDB" id="TrichDB:TVAG_442810"/>
<keyword evidence="4" id="KW-1185">Reference proteome</keyword>
<protein>
    <submittedName>
        <fullName evidence="3">Roadblock/LC7 domain containing protein</fullName>
    </submittedName>
</protein>
<name>A2GV48_TRIV3</name>
<evidence type="ECO:0000256" key="1">
    <source>
        <dbReference type="ARBA" id="ARBA00007191"/>
    </source>
</evidence>
<evidence type="ECO:0000313" key="4">
    <source>
        <dbReference type="Proteomes" id="UP000001542"/>
    </source>
</evidence>
<dbReference type="Pfam" id="PF03259">
    <property type="entry name" value="Robl_LC7"/>
    <property type="match status" value="1"/>
</dbReference>
<dbReference type="SMR" id="A2GV48"/>
<evidence type="ECO:0000313" key="3">
    <source>
        <dbReference type="EMBL" id="EAX78969.1"/>
    </source>
</evidence>
<dbReference type="SUPFAM" id="SSF103196">
    <property type="entry name" value="Roadblock/LC7 domain"/>
    <property type="match status" value="1"/>
</dbReference>
<dbReference type="GO" id="GO:0045505">
    <property type="term" value="F:dynein intermediate chain binding"/>
    <property type="evidence" value="ECO:0000318"/>
    <property type="project" value="GO_Central"/>
</dbReference>
<dbReference type="AlphaFoldDB" id="A2GV48"/>
<dbReference type="InParanoid" id="A2GV48"/>
<sequence length="98" mass="10648">MSDIDAVLKNFGAQPGVIGSMVLKLNGQTVKSTFSDQETLKYAGLITEFVRKAKSSLENTLVSSPLNVIRIRSHKNEIIITPDNDYLLVVVQDASASP</sequence>
<dbReference type="EMBL" id="DS120739">
    <property type="protein sequence ID" value="EAX78969.1"/>
    <property type="molecule type" value="Genomic_DNA"/>
</dbReference>
<feature type="domain" description="Roadblock/LAMTOR2" evidence="2">
    <location>
        <begin position="4"/>
        <end position="92"/>
    </location>
</feature>
<accession>A2GV48</accession>
<evidence type="ECO:0000259" key="2">
    <source>
        <dbReference type="SMART" id="SM00960"/>
    </source>
</evidence>
<dbReference type="Gene3D" id="3.30.450.30">
    <property type="entry name" value="Dynein light chain 2a, cytoplasmic"/>
    <property type="match status" value="1"/>
</dbReference>
<dbReference type="eggNOG" id="KOG4115">
    <property type="taxonomic scope" value="Eukaryota"/>
</dbReference>
<dbReference type="STRING" id="5722.A2GV48"/>